<evidence type="ECO:0000313" key="8">
    <source>
        <dbReference type="Proteomes" id="UP001107558"/>
    </source>
</evidence>
<evidence type="ECO:0000256" key="1">
    <source>
        <dbReference type="ARBA" id="ARBA00004123"/>
    </source>
</evidence>
<evidence type="ECO:0000256" key="4">
    <source>
        <dbReference type="ARBA" id="ARBA00023242"/>
    </source>
</evidence>
<dbReference type="InterPro" id="IPR055207">
    <property type="entry name" value="POLR3C_WHD"/>
</dbReference>
<dbReference type="Proteomes" id="UP001107558">
    <property type="component" value="Chromosome 1"/>
</dbReference>
<evidence type="ECO:0000259" key="6">
    <source>
        <dbReference type="Pfam" id="PF22536"/>
    </source>
</evidence>
<dbReference type="Gene3D" id="1.10.10.10">
    <property type="entry name" value="Winged helix-like DNA-binding domain superfamily/Winged helix DNA-binding domain"/>
    <property type="match status" value="1"/>
</dbReference>
<dbReference type="Pfam" id="PF20912">
    <property type="entry name" value="RPC3_helical"/>
    <property type="match status" value="1"/>
</dbReference>
<keyword evidence="4 5" id="KW-0539">Nucleus</keyword>
<protein>
    <recommendedName>
        <fullName evidence="5">DNA-directed RNA polymerase III subunit RPC3</fullName>
        <shortName evidence="5">RNA polymerase III subunit C3</shortName>
    </recommendedName>
</protein>
<keyword evidence="2 5" id="KW-0240">DNA-directed RNA polymerase</keyword>
<dbReference type="FunFam" id="1.10.10.10:FF:000199">
    <property type="entry name" value="DNA-directed RNA polymerase III subunit RPC3"/>
    <property type="match status" value="1"/>
</dbReference>
<comment type="function">
    <text evidence="5">DNA-dependent RNA polymerase catalyzes the transcription of DNA into RNA using the four ribonucleoside triphosphates as substrates. Specific core component of RNA polymerase III which synthesizes small RNAs, such as 5S rRNA and tRNAs.</text>
</comment>
<dbReference type="AlphaFoldDB" id="A0A9J6CI07"/>
<sequence>MKKAFTQMTWSIIDNIITQKFGSKAARIFRVVRTKKFIEQDEIQREAMIPPKEARLFTYKLLEENLLLIKSIKKSGGMGPSKPIYLFYVNQHQIARDLIETCYKTLYNLTVRVIQDKEMSKRLMDKELRLQLVIDSLKERGESEEAIQEISETLTPPERESIKTTKMRLKRLESAEIMVDEMLFLLQLYLHYHSSNR</sequence>
<accession>A0A9J6CI07</accession>
<comment type="similarity">
    <text evidence="5">Belongs to the eukaryotic RPC3/POLR3C RNA polymerase subunit family.</text>
</comment>
<dbReference type="GO" id="GO:0005666">
    <property type="term" value="C:RNA polymerase III complex"/>
    <property type="evidence" value="ECO:0007669"/>
    <property type="project" value="UniProtKB-UniRule"/>
</dbReference>
<evidence type="ECO:0000256" key="5">
    <source>
        <dbReference type="RuleBase" id="RU367076"/>
    </source>
</evidence>
<dbReference type="InterPro" id="IPR039748">
    <property type="entry name" value="RPC3"/>
</dbReference>
<dbReference type="EMBL" id="JADBJN010000001">
    <property type="protein sequence ID" value="KAG5681379.1"/>
    <property type="molecule type" value="Genomic_DNA"/>
</dbReference>
<organism evidence="7 8">
    <name type="scientific">Polypedilum vanderplanki</name>
    <name type="common">Sleeping chironomid midge</name>
    <dbReference type="NCBI Taxonomy" id="319348"/>
    <lineage>
        <taxon>Eukaryota</taxon>
        <taxon>Metazoa</taxon>
        <taxon>Ecdysozoa</taxon>
        <taxon>Arthropoda</taxon>
        <taxon>Hexapoda</taxon>
        <taxon>Insecta</taxon>
        <taxon>Pterygota</taxon>
        <taxon>Neoptera</taxon>
        <taxon>Endopterygota</taxon>
        <taxon>Diptera</taxon>
        <taxon>Nematocera</taxon>
        <taxon>Chironomoidea</taxon>
        <taxon>Chironomidae</taxon>
        <taxon>Chironominae</taxon>
        <taxon>Polypedilum</taxon>
        <taxon>Polypedilum</taxon>
    </lineage>
</organism>
<comment type="caution">
    <text evidence="7">The sequence shown here is derived from an EMBL/GenBank/DDBJ whole genome shotgun (WGS) entry which is preliminary data.</text>
</comment>
<keyword evidence="3 5" id="KW-0804">Transcription</keyword>
<evidence type="ECO:0000256" key="2">
    <source>
        <dbReference type="ARBA" id="ARBA00022478"/>
    </source>
</evidence>
<dbReference type="Pfam" id="PF22536">
    <property type="entry name" value="WHD_POLR3C"/>
    <property type="match status" value="1"/>
</dbReference>
<dbReference type="OrthoDB" id="272392at2759"/>
<comment type="subcellular location">
    <subcellularLocation>
        <location evidence="1 5">Nucleus</location>
    </subcellularLocation>
</comment>
<name>A0A9J6CI07_POLVA</name>
<dbReference type="GO" id="GO:0003697">
    <property type="term" value="F:single-stranded DNA binding"/>
    <property type="evidence" value="ECO:0007669"/>
    <property type="project" value="UniProtKB-UniRule"/>
</dbReference>
<evidence type="ECO:0000313" key="7">
    <source>
        <dbReference type="EMBL" id="KAG5681379.1"/>
    </source>
</evidence>
<proteinExistence type="inferred from homology"/>
<evidence type="ECO:0000256" key="3">
    <source>
        <dbReference type="ARBA" id="ARBA00023163"/>
    </source>
</evidence>
<dbReference type="PANTHER" id="PTHR12949">
    <property type="entry name" value="RNA POLYMERASE III DNA DIRECTED -RELATED"/>
    <property type="match status" value="1"/>
</dbReference>
<dbReference type="PANTHER" id="PTHR12949:SF0">
    <property type="entry name" value="DNA-DIRECTED RNA POLYMERASE III SUBUNIT RPC3"/>
    <property type="match status" value="1"/>
</dbReference>
<keyword evidence="8" id="KW-1185">Reference proteome</keyword>
<gene>
    <name evidence="7" type="ORF">PVAND_010821</name>
</gene>
<comment type="subunit">
    <text evidence="5">Component of the RNA polymerase III (Pol III) complex consisting of 17 subunits.</text>
</comment>
<feature type="domain" description="DNA-directed RNA polymerase III subunit RPC3 winged-helix" evidence="6">
    <location>
        <begin position="13"/>
        <end position="89"/>
    </location>
</feature>
<dbReference type="InterPro" id="IPR036388">
    <property type="entry name" value="WH-like_DNA-bd_sf"/>
</dbReference>
<reference evidence="7" key="1">
    <citation type="submission" date="2021-03" db="EMBL/GenBank/DDBJ databases">
        <title>Chromosome level genome of the anhydrobiotic midge Polypedilum vanderplanki.</title>
        <authorList>
            <person name="Yoshida Y."/>
            <person name="Kikawada T."/>
            <person name="Gusev O."/>
        </authorList>
    </citation>
    <scope>NUCLEOTIDE SEQUENCE</scope>
    <source>
        <strain evidence="7">NIAS01</strain>
        <tissue evidence="7">Whole body or cell culture</tissue>
    </source>
</reference>
<dbReference type="Gene3D" id="6.10.140.1450">
    <property type="match status" value="1"/>
</dbReference>